<dbReference type="GeneTree" id="ENSGT00530000064873"/>
<name>A0A3P8WVD9_CYNSE</name>
<dbReference type="STRING" id="244447.ENSCSEP00000030492"/>
<dbReference type="AlphaFoldDB" id="A0A3P8WVD9"/>
<feature type="compositionally biased region" description="Polar residues" evidence="1">
    <location>
        <begin position="50"/>
        <end position="60"/>
    </location>
</feature>
<dbReference type="InterPro" id="IPR036924">
    <property type="entry name" value="Prion/Doppel_b-ribbon_dom_sf"/>
</dbReference>
<keyword evidence="2" id="KW-0472">Membrane</keyword>
<dbReference type="GO" id="GO:0051260">
    <property type="term" value="P:protein homooligomerization"/>
    <property type="evidence" value="ECO:0007669"/>
    <property type="project" value="InterPro"/>
</dbReference>
<feature type="region of interest" description="Disordered" evidence="1">
    <location>
        <begin position="47"/>
        <end position="83"/>
    </location>
</feature>
<sequence>MEMKQYTWSTLCLLVILFHTYSSLAKRGGGGFGKGFSAKKFPAWRRGFGRSNTNTGQKNVHGSSSKGGHHKQHGQSHYGTRSGYPRQAWGYHHQYPVQGNPNGRTYGGYGGHGGYPGGYINQNPNNRILSPHYGGSFGYGGYGVGGGSPFSHSVQSMGMYPQDRSRGFGHSAVVAAAGGAFAGMALGYGLGRFPRPHFHFHSPEEEYYYNHYMYRRYGIRSTDDNDYGRDYKYGRPTETYDNFMDSCMKKTDLLPAENPRTDTGNEEAAENTTRMTKPEPNPASEAVGDDQGDGDTVSIVEIGYPALIDQIKARKCLELYMAYSEKYLQRHAAGGQGLEVGWRGLLAVVGGVVVMLVNSNVLLQ</sequence>
<dbReference type="SUPFAM" id="SSF54098">
    <property type="entry name" value="Prion-like"/>
    <property type="match status" value="1"/>
</dbReference>
<organism evidence="4 5">
    <name type="scientific">Cynoglossus semilaevis</name>
    <name type="common">Tongue sole</name>
    <dbReference type="NCBI Taxonomy" id="244447"/>
    <lineage>
        <taxon>Eukaryota</taxon>
        <taxon>Metazoa</taxon>
        <taxon>Chordata</taxon>
        <taxon>Craniata</taxon>
        <taxon>Vertebrata</taxon>
        <taxon>Euteleostomi</taxon>
        <taxon>Actinopterygii</taxon>
        <taxon>Neopterygii</taxon>
        <taxon>Teleostei</taxon>
        <taxon>Neoteleostei</taxon>
        <taxon>Acanthomorphata</taxon>
        <taxon>Carangaria</taxon>
        <taxon>Pleuronectiformes</taxon>
        <taxon>Pleuronectoidei</taxon>
        <taxon>Cynoglossidae</taxon>
        <taxon>Cynoglossinae</taxon>
        <taxon>Cynoglossus</taxon>
    </lineage>
</organism>
<dbReference type="Proteomes" id="UP000265120">
    <property type="component" value="Chromosome Z"/>
</dbReference>
<dbReference type="InParanoid" id="A0A3P8WVD9"/>
<reference evidence="4 5" key="1">
    <citation type="journal article" date="2014" name="Nat. Genet.">
        <title>Whole-genome sequence of a flatfish provides insights into ZW sex chromosome evolution and adaptation to a benthic lifestyle.</title>
        <authorList>
            <person name="Chen S."/>
            <person name="Zhang G."/>
            <person name="Shao C."/>
            <person name="Huang Q."/>
            <person name="Liu G."/>
            <person name="Zhang P."/>
            <person name="Song W."/>
            <person name="An N."/>
            <person name="Chalopin D."/>
            <person name="Volff J.N."/>
            <person name="Hong Y."/>
            <person name="Li Q."/>
            <person name="Sha Z."/>
            <person name="Zhou H."/>
            <person name="Xie M."/>
            <person name="Yu Q."/>
            <person name="Liu Y."/>
            <person name="Xiang H."/>
            <person name="Wang N."/>
            <person name="Wu K."/>
            <person name="Yang C."/>
            <person name="Zhou Q."/>
            <person name="Liao X."/>
            <person name="Yang L."/>
            <person name="Hu Q."/>
            <person name="Zhang J."/>
            <person name="Meng L."/>
            <person name="Jin L."/>
            <person name="Tian Y."/>
            <person name="Lian J."/>
            <person name="Yang J."/>
            <person name="Miao G."/>
            <person name="Liu S."/>
            <person name="Liang Z."/>
            <person name="Yan F."/>
            <person name="Li Y."/>
            <person name="Sun B."/>
            <person name="Zhang H."/>
            <person name="Zhang J."/>
            <person name="Zhu Y."/>
            <person name="Du M."/>
            <person name="Zhao Y."/>
            <person name="Schartl M."/>
            <person name="Tang Q."/>
            <person name="Wang J."/>
        </authorList>
    </citation>
    <scope>NUCLEOTIDE SEQUENCE</scope>
</reference>
<dbReference type="GO" id="GO:0016020">
    <property type="term" value="C:membrane"/>
    <property type="evidence" value="ECO:0007669"/>
    <property type="project" value="InterPro"/>
</dbReference>
<feature type="transmembrane region" description="Helical" evidence="2">
    <location>
        <begin position="340"/>
        <end position="363"/>
    </location>
</feature>
<evidence type="ECO:0000256" key="1">
    <source>
        <dbReference type="SAM" id="MobiDB-lite"/>
    </source>
</evidence>
<evidence type="ECO:0000256" key="3">
    <source>
        <dbReference type="SAM" id="SignalP"/>
    </source>
</evidence>
<evidence type="ECO:0000256" key="2">
    <source>
        <dbReference type="SAM" id="Phobius"/>
    </source>
</evidence>
<accession>A0A3P8WVD9</accession>
<dbReference type="Gene3D" id="1.10.790.10">
    <property type="entry name" value="Prion/Doppel protein, beta-ribbon domain"/>
    <property type="match status" value="1"/>
</dbReference>
<protein>
    <submittedName>
        <fullName evidence="4">Prion protein, related sequence 3</fullName>
    </submittedName>
</protein>
<feature type="signal peptide" evidence="3">
    <location>
        <begin position="1"/>
        <end position="25"/>
    </location>
</feature>
<dbReference type="Ensembl" id="ENSCSET00000030897.1">
    <property type="protein sequence ID" value="ENSCSEP00000030492.1"/>
    <property type="gene ID" value="ENSCSEG00000019527.1"/>
</dbReference>
<reference evidence="4" key="3">
    <citation type="submission" date="2025-09" db="UniProtKB">
        <authorList>
            <consortium name="Ensembl"/>
        </authorList>
    </citation>
    <scope>IDENTIFICATION</scope>
</reference>
<feature type="chain" id="PRO_5018279881" evidence="3">
    <location>
        <begin position="26"/>
        <end position="364"/>
    </location>
</feature>
<keyword evidence="2" id="KW-0812">Transmembrane</keyword>
<evidence type="ECO:0000313" key="5">
    <source>
        <dbReference type="Proteomes" id="UP000265120"/>
    </source>
</evidence>
<evidence type="ECO:0000313" key="4">
    <source>
        <dbReference type="Ensembl" id="ENSCSEP00000030492.1"/>
    </source>
</evidence>
<keyword evidence="2" id="KW-1133">Transmembrane helix</keyword>
<feature type="region of interest" description="Disordered" evidence="1">
    <location>
        <begin position="254"/>
        <end position="294"/>
    </location>
</feature>
<reference evidence="4" key="2">
    <citation type="submission" date="2025-08" db="UniProtKB">
        <authorList>
            <consortium name="Ensembl"/>
        </authorList>
    </citation>
    <scope>IDENTIFICATION</scope>
</reference>
<dbReference type="OMA" id="GHPVGYP"/>
<keyword evidence="5" id="KW-1185">Reference proteome</keyword>
<proteinExistence type="predicted"/>
<keyword evidence="3" id="KW-0732">Signal</keyword>